<protein>
    <recommendedName>
        <fullName evidence="5">Lipoprotein</fullName>
    </recommendedName>
</protein>
<dbReference type="PROSITE" id="PS51257">
    <property type="entry name" value="PROKAR_LIPOPROTEIN"/>
    <property type="match status" value="1"/>
</dbReference>
<sequence length="173" mass="18476">MRLRTLRTGGALAALPLVLALTLTGCGSDDDGDGGVASANGDKQVAATKSPGGKDMGLKYAQCMREHGVPMDDPQDGRFTMKLDGKTPKATVDKAQEACRQYNPMENGAARSDPKMQAKIQEFAECMRKNGVEKFPDPKPGQQGIIMDKKLSEDPDFNNAQSKCKDIMGGGPK</sequence>
<dbReference type="EMBL" id="BAAAMR010000209">
    <property type="protein sequence ID" value="GAA2170884.1"/>
    <property type="molecule type" value="Genomic_DNA"/>
</dbReference>
<accession>A0ABP5MEB0</accession>
<comment type="caution">
    <text evidence="3">The sequence shown here is derived from an EMBL/GenBank/DDBJ whole genome shotgun (WGS) entry which is preliminary data.</text>
</comment>
<name>A0ABP5MEB0_9ACTN</name>
<evidence type="ECO:0000313" key="4">
    <source>
        <dbReference type="Proteomes" id="UP001501020"/>
    </source>
</evidence>
<evidence type="ECO:0000313" key="3">
    <source>
        <dbReference type="EMBL" id="GAA2170884.1"/>
    </source>
</evidence>
<evidence type="ECO:0000256" key="2">
    <source>
        <dbReference type="SAM" id="SignalP"/>
    </source>
</evidence>
<evidence type="ECO:0008006" key="5">
    <source>
        <dbReference type="Google" id="ProtNLM"/>
    </source>
</evidence>
<keyword evidence="4" id="KW-1185">Reference proteome</keyword>
<feature type="chain" id="PRO_5046613157" description="Lipoprotein" evidence="2">
    <location>
        <begin position="21"/>
        <end position="173"/>
    </location>
</feature>
<feature type="region of interest" description="Disordered" evidence="1">
    <location>
        <begin position="67"/>
        <end position="89"/>
    </location>
</feature>
<dbReference type="RefSeq" id="WP_344284907.1">
    <property type="nucleotide sequence ID" value="NZ_BAAAMR010000209.1"/>
</dbReference>
<proteinExistence type="predicted"/>
<reference evidence="4" key="1">
    <citation type="journal article" date="2019" name="Int. J. Syst. Evol. Microbiol.">
        <title>The Global Catalogue of Microorganisms (GCM) 10K type strain sequencing project: providing services to taxonomists for standard genome sequencing and annotation.</title>
        <authorList>
            <consortium name="The Broad Institute Genomics Platform"/>
            <consortium name="The Broad Institute Genome Sequencing Center for Infectious Disease"/>
            <person name="Wu L."/>
            <person name="Ma J."/>
        </authorList>
    </citation>
    <scope>NUCLEOTIDE SEQUENCE [LARGE SCALE GENOMIC DNA]</scope>
    <source>
        <strain evidence="4">JCM 13850</strain>
    </source>
</reference>
<evidence type="ECO:0000256" key="1">
    <source>
        <dbReference type="SAM" id="MobiDB-lite"/>
    </source>
</evidence>
<dbReference type="Proteomes" id="UP001501020">
    <property type="component" value="Unassembled WGS sequence"/>
</dbReference>
<feature type="region of interest" description="Disordered" evidence="1">
    <location>
        <begin position="151"/>
        <end position="173"/>
    </location>
</feature>
<keyword evidence="2" id="KW-0732">Signal</keyword>
<feature type="signal peptide" evidence="2">
    <location>
        <begin position="1"/>
        <end position="20"/>
    </location>
</feature>
<gene>
    <name evidence="3" type="ORF">GCM10009727_95650</name>
</gene>
<organism evidence="3 4">
    <name type="scientific">Actinomadura napierensis</name>
    <dbReference type="NCBI Taxonomy" id="267854"/>
    <lineage>
        <taxon>Bacteria</taxon>
        <taxon>Bacillati</taxon>
        <taxon>Actinomycetota</taxon>
        <taxon>Actinomycetes</taxon>
        <taxon>Streptosporangiales</taxon>
        <taxon>Thermomonosporaceae</taxon>
        <taxon>Actinomadura</taxon>
    </lineage>
</organism>